<name>A0ABQ2CYE6_9DEIO</name>
<keyword evidence="3" id="KW-1185">Reference proteome</keyword>
<dbReference type="EMBL" id="BMOD01000005">
    <property type="protein sequence ID" value="GGJ32813.1"/>
    <property type="molecule type" value="Genomic_DNA"/>
</dbReference>
<gene>
    <name evidence="2" type="ORF">GCM10008938_18750</name>
</gene>
<feature type="region of interest" description="Disordered" evidence="1">
    <location>
        <begin position="1"/>
        <end position="36"/>
    </location>
</feature>
<organism evidence="2 3">
    <name type="scientific">Deinococcus roseus</name>
    <dbReference type="NCBI Taxonomy" id="392414"/>
    <lineage>
        <taxon>Bacteria</taxon>
        <taxon>Thermotogati</taxon>
        <taxon>Deinococcota</taxon>
        <taxon>Deinococci</taxon>
        <taxon>Deinococcales</taxon>
        <taxon>Deinococcaceae</taxon>
        <taxon>Deinococcus</taxon>
    </lineage>
</organism>
<evidence type="ECO:0000256" key="1">
    <source>
        <dbReference type="SAM" id="MobiDB-lite"/>
    </source>
</evidence>
<accession>A0ABQ2CYE6</accession>
<comment type="caution">
    <text evidence="2">The sequence shown here is derived from an EMBL/GenBank/DDBJ whole genome shotgun (WGS) entry which is preliminary data.</text>
</comment>
<feature type="compositionally biased region" description="Basic and acidic residues" evidence="1">
    <location>
        <begin position="15"/>
        <end position="24"/>
    </location>
</feature>
<sequence length="57" mass="6714">MKSVSFGRVDLQISEDDHTERKTEQIACQNPRDLLDRDLMDRQANENQKSRWKGPKV</sequence>
<dbReference type="Proteomes" id="UP000632222">
    <property type="component" value="Unassembled WGS sequence"/>
</dbReference>
<evidence type="ECO:0000313" key="2">
    <source>
        <dbReference type="EMBL" id="GGJ32813.1"/>
    </source>
</evidence>
<evidence type="ECO:0000313" key="3">
    <source>
        <dbReference type="Proteomes" id="UP000632222"/>
    </source>
</evidence>
<protein>
    <submittedName>
        <fullName evidence="2">Uncharacterized protein</fullName>
    </submittedName>
</protein>
<proteinExistence type="predicted"/>
<reference evidence="3" key="1">
    <citation type="journal article" date="2019" name="Int. J. Syst. Evol. Microbiol.">
        <title>The Global Catalogue of Microorganisms (GCM) 10K type strain sequencing project: providing services to taxonomists for standard genome sequencing and annotation.</title>
        <authorList>
            <consortium name="The Broad Institute Genomics Platform"/>
            <consortium name="The Broad Institute Genome Sequencing Center for Infectious Disease"/>
            <person name="Wu L."/>
            <person name="Ma J."/>
        </authorList>
    </citation>
    <scope>NUCLEOTIDE SEQUENCE [LARGE SCALE GENOMIC DNA]</scope>
    <source>
        <strain evidence="3">JCM 14370</strain>
    </source>
</reference>